<evidence type="ECO:0000256" key="2">
    <source>
        <dbReference type="ARBA" id="ARBA00007637"/>
    </source>
</evidence>
<evidence type="ECO:0000256" key="1">
    <source>
        <dbReference type="ARBA" id="ARBA00004947"/>
    </source>
</evidence>
<organism evidence="7 8">
    <name type="scientific">Propionigenium maris DSM 9537</name>
    <dbReference type="NCBI Taxonomy" id="1123000"/>
    <lineage>
        <taxon>Bacteria</taxon>
        <taxon>Fusobacteriati</taxon>
        <taxon>Fusobacteriota</taxon>
        <taxon>Fusobacteriia</taxon>
        <taxon>Fusobacteriales</taxon>
        <taxon>Fusobacteriaceae</taxon>
        <taxon>Propionigenium</taxon>
    </lineage>
</organism>
<comment type="caution">
    <text evidence="7">The sequence shown here is derived from an EMBL/GenBank/DDBJ whole genome shotgun (WGS) entry which is preliminary data.</text>
</comment>
<evidence type="ECO:0000313" key="8">
    <source>
        <dbReference type="Proteomes" id="UP001144471"/>
    </source>
</evidence>
<accession>A0A9W6GNB5</accession>
<evidence type="ECO:0000256" key="4">
    <source>
        <dbReference type="ARBA" id="ARBA00031367"/>
    </source>
</evidence>
<sequence>MKRILIFGGNQFVGRSIGEALVEGGYKVYLFNRGSRPNPPGAIHLKGDRNNSQDLEELLKDRYFHGVIDVSAYEDHQVEKSLIALQGRYGKYIFISSASIYQDEEEAPFKEGDRVGKNPVWGEYALNKYRCEETLKKVSKKYNSSYTIFRPFYIYGPGNNLDRETYFINRILDSKPIFIPKRRTRVHFGYIGDLTGNIITALEKSTFDNETFNIAGRETITFEEFIGVVENILGKKSNVIWVDEEVHGIKARDWFPFRAVDLHGDISKLLQAGGKIEYSIERGVEETYRYLVELSLLGKYELSPLETGILKRTYIK</sequence>
<dbReference type="GO" id="GO:0005996">
    <property type="term" value="P:monosaccharide metabolic process"/>
    <property type="evidence" value="ECO:0007669"/>
    <property type="project" value="TreeGrafter"/>
</dbReference>
<dbReference type="Proteomes" id="UP001144471">
    <property type="component" value="Unassembled WGS sequence"/>
</dbReference>
<comment type="pathway">
    <text evidence="1">Carbohydrate metabolism; galactose metabolism.</text>
</comment>
<feature type="domain" description="NAD-dependent epimerase/dehydratase" evidence="6">
    <location>
        <begin position="4"/>
        <end position="215"/>
    </location>
</feature>
<dbReference type="Gene3D" id="3.40.50.720">
    <property type="entry name" value="NAD(P)-binding Rossmann-like Domain"/>
    <property type="match status" value="1"/>
</dbReference>
<gene>
    <name evidence="7" type="ORF">PM10SUCC1_27790</name>
</gene>
<protein>
    <recommendedName>
        <fullName evidence="3">UDP-glucose 4-epimerase</fullName>
    </recommendedName>
    <alternativeName>
        <fullName evidence="5">Galactowaldenase</fullName>
    </alternativeName>
    <alternativeName>
        <fullName evidence="4">UDP-galactose 4-epimerase</fullName>
    </alternativeName>
</protein>
<dbReference type="Pfam" id="PF01370">
    <property type="entry name" value="Epimerase"/>
    <property type="match status" value="1"/>
</dbReference>
<proteinExistence type="inferred from homology"/>
<dbReference type="InterPro" id="IPR001509">
    <property type="entry name" value="Epimerase_deHydtase"/>
</dbReference>
<dbReference type="SUPFAM" id="SSF51735">
    <property type="entry name" value="NAD(P)-binding Rossmann-fold domains"/>
    <property type="match status" value="1"/>
</dbReference>
<dbReference type="EMBL" id="BSDY01000015">
    <property type="protein sequence ID" value="GLI57265.1"/>
    <property type="molecule type" value="Genomic_DNA"/>
</dbReference>
<dbReference type="AlphaFoldDB" id="A0A9W6GNB5"/>
<dbReference type="PANTHER" id="PTHR43725:SF32">
    <property type="entry name" value="NAD-DEPENDENT EPIMERASE_DEHYDRATASE DOMAIN-CONTAINING PROTEIN"/>
    <property type="match status" value="1"/>
</dbReference>
<keyword evidence="8" id="KW-1185">Reference proteome</keyword>
<evidence type="ECO:0000256" key="5">
    <source>
        <dbReference type="ARBA" id="ARBA00033067"/>
    </source>
</evidence>
<dbReference type="PANTHER" id="PTHR43725">
    <property type="entry name" value="UDP-GLUCOSE 4-EPIMERASE"/>
    <property type="match status" value="1"/>
</dbReference>
<dbReference type="InterPro" id="IPR036291">
    <property type="entry name" value="NAD(P)-bd_dom_sf"/>
</dbReference>
<evidence type="ECO:0000256" key="3">
    <source>
        <dbReference type="ARBA" id="ARBA00018569"/>
    </source>
</evidence>
<name>A0A9W6GNB5_9FUSO</name>
<evidence type="ECO:0000259" key="6">
    <source>
        <dbReference type="Pfam" id="PF01370"/>
    </source>
</evidence>
<evidence type="ECO:0000313" key="7">
    <source>
        <dbReference type="EMBL" id="GLI57265.1"/>
    </source>
</evidence>
<dbReference type="RefSeq" id="WP_281836801.1">
    <property type="nucleotide sequence ID" value="NZ_BSDY01000015.1"/>
</dbReference>
<comment type="similarity">
    <text evidence="2">Belongs to the NAD(P)-dependent epimerase/dehydratase family.</text>
</comment>
<dbReference type="GO" id="GO:0003978">
    <property type="term" value="F:UDP-glucose 4-epimerase activity"/>
    <property type="evidence" value="ECO:0007669"/>
    <property type="project" value="TreeGrafter"/>
</dbReference>
<reference evidence="7" key="1">
    <citation type="submission" date="2022-12" db="EMBL/GenBank/DDBJ databases">
        <title>Reference genome sequencing for broad-spectrum identification of bacterial and archaeal isolates by mass spectrometry.</title>
        <authorList>
            <person name="Sekiguchi Y."/>
            <person name="Tourlousse D.M."/>
        </authorList>
    </citation>
    <scope>NUCLEOTIDE SEQUENCE</scope>
    <source>
        <strain evidence="7">10succ1</strain>
    </source>
</reference>
<dbReference type="GO" id="GO:0005829">
    <property type="term" value="C:cytosol"/>
    <property type="evidence" value="ECO:0007669"/>
    <property type="project" value="TreeGrafter"/>
</dbReference>